<reference evidence="2" key="1">
    <citation type="submission" date="2020-04" db="EMBL/GenBank/DDBJ databases">
        <authorList>
            <person name="Zhang T."/>
        </authorList>
    </citation>
    <scope>NUCLEOTIDE SEQUENCE</scope>
    <source>
        <strain evidence="2">HKST-UBA09</strain>
    </source>
</reference>
<name>A0A955LBP0_9BACT</name>
<feature type="transmembrane region" description="Helical" evidence="1">
    <location>
        <begin position="12"/>
        <end position="29"/>
    </location>
</feature>
<gene>
    <name evidence="2" type="ORF">KC669_04705</name>
</gene>
<evidence type="ECO:0000256" key="1">
    <source>
        <dbReference type="SAM" id="Phobius"/>
    </source>
</evidence>
<protein>
    <submittedName>
        <fullName evidence="2">Uncharacterized protein</fullName>
    </submittedName>
</protein>
<dbReference type="EMBL" id="JAGQLF010000084">
    <property type="protein sequence ID" value="MCA9387307.1"/>
    <property type="molecule type" value="Genomic_DNA"/>
</dbReference>
<keyword evidence="1" id="KW-0472">Membrane</keyword>
<keyword evidence="1" id="KW-1133">Transmembrane helix</keyword>
<accession>A0A955LBP0</accession>
<comment type="caution">
    <text evidence="2">The sequence shown here is derived from an EMBL/GenBank/DDBJ whole genome shotgun (WGS) entry which is preliminary data.</text>
</comment>
<reference evidence="2" key="2">
    <citation type="journal article" date="2021" name="Microbiome">
        <title>Successional dynamics and alternative stable states in a saline activated sludge microbial community over 9 years.</title>
        <authorList>
            <person name="Wang Y."/>
            <person name="Ye J."/>
            <person name="Ju F."/>
            <person name="Liu L."/>
            <person name="Boyd J.A."/>
            <person name="Deng Y."/>
            <person name="Parks D.H."/>
            <person name="Jiang X."/>
            <person name="Yin X."/>
            <person name="Woodcroft B.J."/>
            <person name="Tyson G.W."/>
            <person name="Hugenholtz P."/>
            <person name="Polz M.F."/>
            <person name="Zhang T."/>
        </authorList>
    </citation>
    <scope>NUCLEOTIDE SEQUENCE</scope>
    <source>
        <strain evidence="2">HKST-UBA09</strain>
    </source>
</reference>
<sequence length="268" mass="30076">MINKIDSKKITLIIFLIVIFLGVLLFYSFKLRTSNNSDSTGDEADGLPVLTKADFYLKASNLKQTYTYVYEIEGMIFSAKYNENGTYSVDGSFEIKNQENSILDVLSQEKSINNWDIVIAIPYTGDCYELDIKDTFEEDSVLVGLDVSKSEFDCSESINNGFVEVFEAVQGSKEANILPYVNNTEVTLPSLLIDFEPLSIDETEVSVKGDYDDCYNAILSNKVLSSINKTALVLELNGEMDCDNKNYVPFDFKSNVTSDSDLYLLISF</sequence>
<evidence type="ECO:0000313" key="3">
    <source>
        <dbReference type="Proteomes" id="UP000714915"/>
    </source>
</evidence>
<dbReference type="AlphaFoldDB" id="A0A955LBP0"/>
<dbReference type="Proteomes" id="UP000714915">
    <property type="component" value="Unassembled WGS sequence"/>
</dbReference>
<evidence type="ECO:0000313" key="2">
    <source>
        <dbReference type="EMBL" id="MCA9387307.1"/>
    </source>
</evidence>
<proteinExistence type="predicted"/>
<organism evidence="2 3">
    <name type="scientific">Candidatus Dojkabacteria bacterium</name>
    <dbReference type="NCBI Taxonomy" id="2099670"/>
    <lineage>
        <taxon>Bacteria</taxon>
        <taxon>Candidatus Dojkabacteria</taxon>
    </lineage>
</organism>
<keyword evidence="1" id="KW-0812">Transmembrane</keyword>